<name>A0A7X0LKT9_9BACT</name>
<dbReference type="InterPro" id="IPR050833">
    <property type="entry name" value="Poly_Biosynth_Transport"/>
</dbReference>
<feature type="transmembrane region" description="Helical" evidence="7">
    <location>
        <begin position="248"/>
        <end position="268"/>
    </location>
</feature>
<comment type="similarity">
    <text evidence="2">Belongs to the polysaccharide synthase family.</text>
</comment>
<dbReference type="Pfam" id="PF13440">
    <property type="entry name" value="Polysacc_synt_3"/>
    <property type="match status" value="1"/>
</dbReference>
<evidence type="ECO:0000256" key="3">
    <source>
        <dbReference type="ARBA" id="ARBA00022475"/>
    </source>
</evidence>
<feature type="transmembrane region" description="Helical" evidence="7">
    <location>
        <begin position="79"/>
        <end position="105"/>
    </location>
</feature>
<evidence type="ECO:0000256" key="2">
    <source>
        <dbReference type="ARBA" id="ARBA00007430"/>
    </source>
</evidence>
<protein>
    <submittedName>
        <fullName evidence="8">PST family polysaccharide transporter</fullName>
    </submittedName>
</protein>
<feature type="transmembrane region" description="Helical" evidence="7">
    <location>
        <begin position="418"/>
        <end position="439"/>
    </location>
</feature>
<dbReference type="RefSeq" id="WP_184678279.1">
    <property type="nucleotide sequence ID" value="NZ_JACHGY010000001.1"/>
</dbReference>
<keyword evidence="5 7" id="KW-1133">Transmembrane helix</keyword>
<dbReference type="AlphaFoldDB" id="A0A7X0LKT9"/>
<feature type="transmembrane region" description="Helical" evidence="7">
    <location>
        <begin position="451"/>
        <end position="473"/>
    </location>
</feature>
<keyword evidence="3" id="KW-1003">Cell membrane</keyword>
<keyword evidence="9" id="KW-1185">Reference proteome</keyword>
<keyword evidence="4 7" id="KW-0812">Transmembrane</keyword>
<feature type="transmembrane region" description="Helical" evidence="7">
    <location>
        <begin position="47"/>
        <end position="67"/>
    </location>
</feature>
<proteinExistence type="inferred from homology"/>
<keyword evidence="6 7" id="KW-0472">Membrane</keyword>
<accession>A0A7X0LKT9</accession>
<gene>
    <name evidence="8" type="ORF">HNQ40_002591</name>
</gene>
<feature type="transmembrane region" description="Helical" evidence="7">
    <location>
        <begin position="218"/>
        <end position="242"/>
    </location>
</feature>
<feature type="transmembrane region" description="Helical" evidence="7">
    <location>
        <begin position="384"/>
        <end position="406"/>
    </location>
</feature>
<dbReference type="Proteomes" id="UP000541810">
    <property type="component" value="Unassembled WGS sequence"/>
</dbReference>
<comment type="subcellular location">
    <subcellularLocation>
        <location evidence="1">Cell membrane</location>
        <topology evidence="1">Multi-pass membrane protein</topology>
    </subcellularLocation>
</comment>
<reference evidence="8 9" key="1">
    <citation type="submission" date="2020-08" db="EMBL/GenBank/DDBJ databases">
        <title>Genomic Encyclopedia of Type Strains, Phase IV (KMG-IV): sequencing the most valuable type-strain genomes for metagenomic binning, comparative biology and taxonomic classification.</title>
        <authorList>
            <person name="Goeker M."/>
        </authorList>
    </citation>
    <scope>NUCLEOTIDE SEQUENCE [LARGE SCALE GENOMIC DNA]</scope>
    <source>
        <strain evidence="8 9">DSM 103725</strain>
    </source>
</reference>
<evidence type="ECO:0000256" key="4">
    <source>
        <dbReference type="ARBA" id="ARBA00022692"/>
    </source>
</evidence>
<dbReference type="GO" id="GO:0005886">
    <property type="term" value="C:plasma membrane"/>
    <property type="evidence" value="ECO:0007669"/>
    <property type="project" value="UniProtKB-SubCell"/>
</dbReference>
<dbReference type="PANTHER" id="PTHR30250:SF10">
    <property type="entry name" value="LIPOPOLYSACCHARIDE BIOSYNTHESIS PROTEIN WZXC"/>
    <property type="match status" value="1"/>
</dbReference>
<comment type="caution">
    <text evidence="8">The sequence shown here is derived from an EMBL/GenBank/DDBJ whole genome shotgun (WGS) entry which is preliminary data.</text>
</comment>
<evidence type="ECO:0000256" key="1">
    <source>
        <dbReference type="ARBA" id="ARBA00004651"/>
    </source>
</evidence>
<sequence length="493" mass="54172">MAQTQSNNLGQRAAQALAWTLLLTLFSKVISLGGQVVLAWLLAPRAFGLIGLAYTLTAFTALLQRAGIREVLVHRHRRFHLWATPGFWMSLTFGVLTSAVMLGMAPVLARVYGEPELVGLIMVLALAAPINGVASVADAKLQSQLRFGLISRVGMLQAILTMGLTILFAWLGFGAYSFVMPQPIAALFNLVCLWRAADVSVTGKPRFSCWRYLLSDSLVMLLGSVLIAVIAQGDYFILGLVLDATEVGLYFFAFNLSIQVITLFSSQFTRVLFPTLASIDDPYRQTEVYLRVSRMLTLAAMPFAGMQILIADPLIRLMFDERWYPAITIFQVLSLATVFRVVSTSAGSLLQAQGRFKFRLYIFCCYTPIFLAAVYLGTVSRGDAVGAALGVSSFYSVIGFLHVWLISHKYGGTWKDIVTIYAAPLIATALSMGIAWLAMEQLPDATPIGKIGCIALGIALMLPIYVLVARLLAREIFDEIIQRLMKLVKRKRG</sequence>
<evidence type="ECO:0000313" key="8">
    <source>
        <dbReference type="EMBL" id="MBB6430785.1"/>
    </source>
</evidence>
<feature type="transmembrane region" description="Helical" evidence="7">
    <location>
        <begin position="323"/>
        <end position="346"/>
    </location>
</feature>
<evidence type="ECO:0000256" key="5">
    <source>
        <dbReference type="ARBA" id="ARBA00022989"/>
    </source>
</evidence>
<dbReference type="EMBL" id="JACHGY010000001">
    <property type="protein sequence ID" value="MBB6430785.1"/>
    <property type="molecule type" value="Genomic_DNA"/>
</dbReference>
<feature type="transmembrane region" description="Helical" evidence="7">
    <location>
        <begin position="149"/>
        <end position="173"/>
    </location>
</feature>
<dbReference type="PANTHER" id="PTHR30250">
    <property type="entry name" value="PST FAMILY PREDICTED COLANIC ACID TRANSPORTER"/>
    <property type="match status" value="1"/>
</dbReference>
<feature type="transmembrane region" description="Helical" evidence="7">
    <location>
        <begin position="16"/>
        <end position="41"/>
    </location>
</feature>
<evidence type="ECO:0000313" key="9">
    <source>
        <dbReference type="Proteomes" id="UP000541810"/>
    </source>
</evidence>
<evidence type="ECO:0000256" key="6">
    <source>
        <dbReference type="ARBA" id="ARBA00023136"/>
    </source>
</evidence>
<organism evidence="8 9">
    <name type="scientific">Algisphaera agarilytica</name>
    <dbReference type="NCBI Taxonomy" id="1385975"/>
    <lineage>
        <taxon>Bacteria</taxon>
        <taxon>Pseudomonadati</taxon>
        <taxon>Planctomycetota</taxon>
        <taxon>Phycisphaerae</taxon>
        <taxon>Phycisphaerales</taxon>
        <taxon>Phycisphaeraceae</taxon>
        <taxon>Algisphaera</taxon>
    </lineage>
</organism>
<feature type="transmembrane region" description="Helical" evidence="7">
    <location>
        <begin position="358"/>
        <end position="378"/>
    </location>
</feature>
<evidence type="ECO:0000256" key="7">
    <source>
        <dbReference type="SAM" id="Phobius"/>
    </source>
</evidence>
<feature type="transmembrane region" description="Helical" evidence="7">
    <location>
        <begin position="117"/>
        <end position="137"/>
    </location>
</feature>
<feature type="transmembrane region" description="Helical" evidence="7">
    <location>
        <begin position="179"/>
        <end position="197"/>
    </location>
</feature>
<feature type="transmembrane region" description="Helical" evidence="7">
    <location>
        <begin position="288"/>
        <end position="311"/>
    </location>
</feature>